<dbReference type="NCBIfam" id="NF006592">
    <property type="entry name" value="PRK09125.1"/>
    <property type="match status" value="1"/>
</dbReference>
<dbReference type="Gene3D" id="2.40.50.140">
    <property type="entry name" value="Nucleic acid-binding proteins"/>
    <property type="match status" value="1"/>
</dbReference>
<protein>
    <submittedName>
        <fullName evidence="8">DNA ligase</fullName>
    </submittedName>
</protein>
<dbReference type="Gene3D" id="3.30.470.30">
    <property type="entry name" value="DNA ligase/mRNA capping enzyme"/>
    <property type="match status" value="1"/>
</dbReference>
<evidence type="ECO:0000256" key="6">
    <source>
        <dbReference type="ARBA" id="ARBA00034003"/>
    </source>
</evidence>
<dbReference type="InterPro" id="IPR050326">
    <property type="entry name" value="NAD_dep_DNA_ligaseB"/>
</dbReference>
<keyword evidence="4" id="KW-0227">DNA damage</keyword>
<sequence>MKFKALFLPLFLIIFASAQVMLLSEYKDENLSGWYISEKLDGVRGVWDGKELKSRSGYKFSYPDEFIKCFPNFALDGELYTKRGEFDKISSITSNMSEHQGWGEIKFHIFDIPEANISFDEKYAKMKELDKNCKNIIAIKQIAAKDNEEVFKLLDEVVNSGGEGLVARSPSLIYENARSSKILKIKKFKDGECEVIRINEGSGKYKGLMGSISCRDTKSGVIFKIGTGFSDEIRKNPPKIGQIITYKYQNLTKNNKPRFPVFLRYRDEL</sequence>
<organism evidence="8 9">
    <name type="scientific">Campylobacter corcagiensis</name>
    <dbReference type="NCBI Taxonomy" id="1448857"/>
    <lineage>
        <taxon>Bacteria</taxon>
        <taxon>Pseudomonadati</taxon>
        <taxon>Campylobacterota</taxon>
        <taxon>Epsilonproteobacteria</taxon>
        <taxon>Campylobacterales</taxon>
        <taxon>Campylobacteraceae</taxon>
        <taxon>Campylobacter</taxon>
    </lineage>
</organism>
<dbReference type="Pfam" id="PF01068">
    <property type="entry name" value="DNA_ligase_A_M"/>
    <property type="match status" value="1"/>
</dbReference>
<dbReference type="SUPFAM" id="SSF50249">
    <property type="entry name" value="Nucleic acid-binding proteins"/>
    <property type="match status" value="1"/>
</dbReference>
<dbReference type="GO" id="GO:0003910">
    <property type="term" value="F:DNA ligase (ATP) activity"/>
    <property type="evidence" value="ECO:0007669"/>
    <property type="project" value="UniProtKB-EC"/>
</dbReference>
<keyword evidence="5" id="KW-0234">DNA repair</keyword>
<dbReference type="RefSeq" id="WP_025802723.1">
    <property type="nucleotide sequence ID" value="NZ_CP053842.1"/>
</dbReference>
<dbReference type="AlphaFoldDB" id="A0A7M1LI27"/>
<dbReference type="OrthoDB" id="9767858at2"/>
<dbReference type="Pfam" id="PF14743">
    <property type="entry name" value="DNA_ligase_OB_2"/>
    <property type="match status" value="1"/>
</dbReference>
<dbReference type="GO" id="GO:0006281">
    <property type="term" value="P:DNA repair"/>
    <property type="evidence" value="ECO:0007669"/>
    <property type="project" value="UniProtKB-KW"/>
</dbReference>
<evidence type="ECO:0000259" key="7">
    <source>
        <dbReference type="PROSITE" id="PS50160"/>
    </source>
</evidence>
<dbReference type="InterPro" id="IPR012340">
    <property type="entry name" value="NA-bd_OB-fold"/>
</dbReference>
<dbReference type="EMBL" id="CP063078">
    <property type="protein sequence ID" value="QOQ87634.1"/>
    <property type="molecule type" value="Genomic_DNA"/>
</dbReference>
<keyword evidence="3" id="KW-0235">DNA replication</keyword>
<dbReference type="PANTHER" id="PTHR47810">
    <property type="entry name" value="DNA LIGASE"/>
    <property type="match status" value="1"/>
</dbReference>
<evidence type="ECO:0000313" key="9">
    <source>
        <dbReference type="Proteomes" id="UP000594749"/>
    </source>
</evidence>
<feature type="domain" description="ATP-dependent DNA ligase family profile" evidence="7">
    <location>
        <begin position="126"/>
        <end position="187"/>
    </location>
</feature>
<evidence type="ECO:0000313" key="8">
    <source>
        <dbReference type="EMBL" id="QOQ87634.1"/>
    </source>
</evidence>
<comment type="catalytic activity">
    <reaction evidence="6">
        <text>ATP + (deoxyribonucleotide)n-3'-hydroxyl + 5'-phospho-(deoxyribonucleotide)m = (deoxyribonucleotide)n+m + AMP + diphosphate.</text>
        <dbReference type="EC" id="6.5.1.1"/>
    </reaction>
</comment>
<dbReference type="GO" id="GO:0005524">
    <property type="term" value="F:ATP binding"/>
    <property type="evidence" value="ECO:0007669"/>
    <property type="project" value="InterPro"/>
</dbReference>
<dbReference type="InterPro" id="IPR029319">
    <property type="entry name" value="DNA_ligase_OB"/>
</dbReference>
<reference evidence="8 9" key="1">
    <citation type="submission" date="2020-10" db="EMBL/GenBank/DDBJ databases">
        <title>Campylobacter and Helicobacter PacBio genomes.</title>
        <authorList>
            <person name="Lane C."/>
        </authorList>
    </citation>
    <scope>NUCLEOTIDE SEQUENCE [LARGE SCALE GENOMIC DNA]</scope>
    <source>
        <strain evidence="8 9">2016D-0077</strain>
    </source>
</reference>
<dbReference type="Gene3D" id="3.30.1490.70">
    <property type="match status" value="1"/>
</dbReference>
<dbReference type="CDD" id="cd08041">
    <property type="entry name" value="OBF_kDNA_ligase_like"/>
    <property type="match status" value="1"/>
</dbReference>
<dbReference type="Proteomes" id="UP000594749">
    <property type="component" value="Chromosome"/>
</dbReference>
<dbReference type="GO" id="GO:0006310">
    <property type="term" value="P:DNA recombination"/>
    <property type="evidence" value="ECO:0007669"/>
    <property type="project" value="InterPro"/>
</dbReference>
<dbReference type="GO" id="GO:0006260">
    <property type="term" value="P:DNA replication"/>
    <property type="evidence" value="ECO:0007669"/>
    <property type="project" value="UniProtKB-KW"/>
</dbReference>
<keyword evidence="9" id="KW-1185">Reference proteome</keyword>
<comment type="cofactor">
    <cofactor evidence="1">
        <name>a divalent metal cation</name>
        <dbReference type="ChEBI" id="CHEBI:60240"/>
    </cofactor>
</comment>
<evidence type="ECO:0000256" key="1">
    <source>
        <dbReference type="ARBA" id="ARBA00001968"/>
    </source>
</evidence>
<gene>
    <name evidence="8" type="ORF">IMC76_02145</name>
</gene>
<name>A0A7M1LI27_9BACT</name>
<evidence type="ECO:0000256" key="2">
    <source>
        <dbReference type="ARBA" id="ARBA00022598"/>
    </source>
</evidence>
<dbReference type="CDD" id="cd07896">
    <property type="entry name" value="Adenylation_kDNA_ligase_like"/>
    <property type="match status" value="1"/>
</dbReference>
<dbReference type="PROSITE" id="PS50160">
    <property type="entry name" value="DNA_LIGASE_A3"/>
    <property type="match status" value="1"/>
</dbReference>
<proteinExistence type="predicted"/>
<evidence type="ECO:0000256" key="3">
    <source>
        <dbReference type="ARBA" id="ARBA00022705"/>
    </source>
</evidence>
<dbReference type="PANTHER" id="PTHR47810:SF1">
    <property type="entry name" value="DNA LIGASE B"/>
    <property type="match status" value="1"/>
</dbReference>
<evidence type="ECO:0000256" key="4">
    <source>
        <dbReference type="ARBA" id="ARBA00022763"/>
    </source>
</evidence>
<dbReference type="InterPro" id="IPR012310">
    <property type="entry name" value="DNA_ligase_ATP-dep_cent"/>
</dbReference>
<keyword evidence="2 8" id="KW-0436">Ligase</keyword>
<accession>A0A7M1LI27</accession>
<evidence type="ECO:0000256" key="5">
    <source>
        <dbReference type="ARBA" id="ARBA00023204"/>
    </source>
</evidence>
<dbReference type="SUPFAM" id="SSF56091">
    <property type="entry name" value="DNA ligase/mRNA capping enzyme, catalytic domain"/>
    <property type="match status" value="1"/>
</dbReference>